<name>A0ABQ5NJC5_9BACI</name>
<reference evidence="1" key="1">
    <citation type="submission" date="2022-08" db="EMBL/GenBank/DDBJ databases">
        <title>Draft genome sequence of Lysinibacillus sp. strain KH24.</title>
        <authorList>
            <person name="Kanbe H."/>
            <person name="Itoh H."/>
        </authorList>
    </citation>
    <scope>NUCLEOTIDE SEQUENCE</scope>
    <source>
        <strain evidence="1">KH24</strain>
    </source>
</reference>
<accession>A0ABQ5NJC5</accession>
<keyword evidence="2" id="KW-1185">Reference proteome</keyword>
<organism evidence="1 2">
    <name type="scientific">Lysinibacillus piscis</name>
    <dbReference type="NCBI Taxonomy" id="2518931"/>
    <lineage>
        <taxon>Bacteria</taxon>
        <taxon>Bacillati</taxon>
        <taxon>Bacillota</taxon>
        <taxon>Bacilli</taxon>
        <taxon>Bacillales</taxon>
        <taxon>Bacillaceae</taxon>
        <taxon>Lysinibacillus</taxon>
    </lineage>
</organism>
<evidence type="ECO:0008006" key="3">
    <source>
        <dbReference type="Google" id="ProtNLM"/>
    </source>
</evidence>
<gene>
    <name evidence="1" type="ORF">LYSBPC_15930</name>
</gene>
<proteinExistence type="predicted"/>
<dbReference type="EMBL" id="BRZA01000002">
    <property type="protein sequence ID" value="GLC88466.1"/>
    <property type="molecule type" value="Genomic_DNA"/>
</dbReference>
<evidence type="ECO:0000313" key="1">
    <source>
        <dbReference type="EMBL" id="GLC88466.1"/>
    </source>
</evidence>
<evidence type="ECO:0000313" key="2">
    <source>
        <dbReference type="Proteomes" id="UP001065593"/>
    </source>
</evidence>
<comment type="caution">
    <text evidence="1">The sequence shown here is derived from an EMBL/GenBank/DDBJ whole genome shotgun (WGS) entry which is preliminary data.</text>
</comment>
<sequence>MKKIGAVLTALFAIFVVFGMTGKASVAELTQTEKEAYYQKYVSIVQETNDKYETYLEISSIEEFTVEDWKTPDEFKKIVTDMATQKWVAVPNDKNMVSPFATTSGSKTVTKYLAGVSVIITVNGSFNTILSEGRQVFSPTINSLTFSANKGTWAQLAYTANMIEGGRTFLIDIGGKFTYNGVSESKNIAVQFNCSSTGIVY</sequence>
<dbReference type="Proteomes" id="UP001065593">
    <property type="component" value="Unassembled WGS sequence"/>
</dbReference>
<protein>
    <recommendedName>
        <fullName evidence="3">Lipoprotein</fullName>
    </recommendedName>
</protein>
<dbReference type="RefSeq" id="WP_264988231.1">
    <property type="nucleotide sequence ID" value="NZ_BRZA01000002.1"/>
</dbReference>